<dbReference type="Gramene" id="OE9A006296T4">
    <property type="protein sequence ID" value="OE9A006296C4"/>
    <property type="gene ID" value="OE9A006296"/>
</dbReference>
<dbReference type="PANTHER" id="PTHR47527:SF3">
    <property type="entry name" value="RING_FYVE_PHD ZINC FINGER SUPERFAMILY PROTEIN"/>
    <property type="match status" value="1"/>
</dbReference>
<keyword evidence="2 4" id="KW-0863">Zinc-finger</keyword>
<dbReference type="Pfam" id="PF00628">
    <property type="entry name" value="PHD"/>
    <property type="match status" value="1"/>
</dbReference>
<dbReference type="PROSITE" id="PS50016">
    <property type="entry name" value="ZF_PHD_2"/>
    <property type="match status" value="1"/>
</dbReference>
<dbReference type="InterPro" id="IPR011011">
    <property type="entry name" value="Znf_FYVE_PHD"/>
</dbReference>
<feature type="compositionally biased region" description="Polar residues" evidence="5">
    <location>
        <begin position="186"/>
        <end position="230"/>
    </location>
</feature>
<protein>
    <submittedName>
        <fullName evidence="8">Phd finger</fullName>
    </submittedName>
</protein>
<feature type="region of interest" description="Disordered" evidence="5">
    <location>
        <begin position="138"/>
        <end position="233"/>
    </location>
</feature>
<dbReference type="InterPro" id="IPR019787">
    <property type="entry name" value="Znf_PHD-finger"/>
</dbReference>
<feature type="domain" description="PHD-type" evidence="6">
    <location>
        <begin position="378"/>
        <end position="430"/>
    </location>
</feature>
<feature type="region of interest" description="Disordered" evidence="5">
    <location>
        <begin position="301"/>
        <end position="320"/>
    </location>
</feature>
<evidence type="ECO:0000256" key="2">
    <source>
        <dbReference type="ARBA" id="ARBA00022771"/>
    </source>
</evidence>
<evidence type="ECO:0000259" key="7">
    <source>
        <dbReference type="PROSITE" id="PS51038"/>
    </source>
</evidence>
<evidence type="ECO:0000313" key="9">
    <source>
        <dbReference type="Proteomes" id="UP000594638"/>
    </source>
</evidence>
<feature type="compositionally biased region" description="Polar residues" evidence="5">
    <location>
        <begin position="579"/>
        <end position="601"/>
    </location>
</feature>
<dbReference type="InterPro" id="IPR056699">
    <property type="entry name" value="DUF7797"/>
</dbReference>
<proteinExistence type="predicted"/>
<reference evidence="8 9" key="1">
    <citation type="submission" date="2019-12" db="EMBL/GenBank/DDBJ databases">
        <authorList>
            <person name="Alioto T."/>
            <person name="Alioto T."/>
            <person name="Gomez Garrido J."/>
        </authorList>
    </citation>
    <scope>NUCLEOTIDE SEQUENCE [LARGE SCALE GENOMIC DNA]</scope>
</reference>
<dbReference type="Pfam" id="PF25073">
    <property type="entry name" value="DUF7797"/>
    <property type="match status" value="1"/>
</dbReference>
<dbReference type="GO" id="GO:0008270">
    <property type="term" value="F:zinc ion binding"/>
    <property type="evidence" value="ECO:0007669"/>
    <property type="project" value="UniProtKB-KW"/>
</dbReference>
<accession>A0A8S0U0K1</accession>
<dbReference type="InterPro" id="IPR019786">
    <property type="entry name" value="Zinc_finger_PHD-type_CS"/>
</dbReference>
<evidence type="ECO:0000256" key="4">
    <source>
        <dbReference type="PROSITE-ProRule" id="PRU00146"/>
    </source>
</evidence>
<evidence type="ECO:0000313" key="8">
    <source>
        <dbReference type="EMBL" id="CAA3011993.1"/>
    </source>
</evidence>
<organism evidence="8 9">
    <name type="scientific">Olea europaea subsp. europaea</name>
    <dbReference type="NCBI Taxonomy" id="158383"/>
    <lineage>
        <taxon>Eukaryota</taxon>
        <taxon>Viridiplantae</taxon>
        <taxon>Streptophyta</taxon>
        <taxon>Embryophyta</taxon>
        <taxon>Tracheophyta</taxon>
        <taxon>Spermatophyta</taxon>
        <taxon>Magnoliopsida</taxon>
        <taxon>eudicotyledons</taxon>
        <taxon>Gunneridae</taxon>
        <taxon>Pentapetalae</taxon>
        <taxon>asterids</taxon>
        <taxon>lamiids</taxon>
        <taxon>Lamiales</taxon>
        <taxon>Oleaceae</taxon>
        <taxon>Oleeae</taxon>
        <taxon>Olea</taxon>
    </lineage>
</organism>
<gene>
    <name evidence="8" type="ORF">OLEA9_A006296</name>
</gene>
<dbReference type="Gene3D" id="3.30.40.10">
    <property type="entry name" value="Zinc/RING finger domain, C3HC4 (zinc finger)"/>
    <property type="match status" value="1"/>
</dbReference>
<dbReference type="InterPro" id="IPR001025">
    <property type="entry name" value="BAH_dom"/>
</dbReference>
<keyword evidence="3" id="KW-0862">Zinc</keyword>
<sequence>MESMVGIESGVGLEGVGEKRPLLEDGEVLKEAKRIKGGGDLVVNVKKVAEMVLVLAAMGKMRGGSGTTEAEKDLMKEARERLVKVCEGFSPKDVFPRDAFGGVIEDMGLNKLKEQRLGFRPPKLSIAEKLLISKRKMEKSEKISLPSTPHSSQSQQVNSHAGAESYGTPRSVQMPQSDKPVHMAISSGNFKSSSPLGHGTPSNSTSSTYQLSTSEIRPGVSSTLPSSHLGSTALPRVDRPLARLDGRLNGSLCPSQVQVNYTANSSVRTPTWSVQPQSGSSATICLDTKVPVNLSVKDGGVDGKSGLTPQATPRPVVTQKITGPPRVLPTLQGTNSVQTPSLGNTHAEISKIIQKLLQSQDLKCPPWKPPSRDYMNKALTCQMCMSALVEIDSLLVCDACEKGFHLKCLQTTNQNKVPRGEWHCGKCLSLSNGKPIPPKYGRVMRNINAPKVPLNAAAVTSTSTKKVEASDEKIGQPKVMVNVNTSIQNVTNDITETNYSYQVSGIKAEDAKGVQGNGIISSEAKVDDKFSETCPNDVLKTSNAACVTPVNSSAETSCDGKMIEFISDPPEKSVAVPTLSDNSRTPADAQDSNLMSASDEVSSPYQFLENHMVSRDSTESHGKETSNNNLNQLKDEVLRENRSETTACTGVTEHNISAPDGLRAVYWGGDIMKVVDKKSYYQSCYINGHMYKVQEYVLIRFDNDRLIPSKLQAMWEDNNTRAKWVTVHRCYFPGDLPEAVGRPCGLESSEVCVSNRDSTLMAGLIQSPCEVLPPRKFAEESERRTHLRPQPNRRLPPLYLCKWIYDESKGQYMDAAPVQSQFNQVACCSIGRSSFSSSVLCTI</sequence>
<dbReference type="OrthoDB" id="787137at2759"/>
<keyword evidence="1" id="KW-0479">Metal-binding</keyword>
<dbReference type="PROSITE" id="PS51038">
    <property type="entry name" value="BAH"/>
    <property type="match status" value="1"/>
</dbReference>
<evidence type="ECO:0000256" key="5">
    <source>
        <dbReference type="SAM" id="MobiDB-lite"/>
    </source>
</evidence>
<dbReference type="SMART" id="SM00249">
    <property type="entry name" value="PHD"/>
    <property type="match status" value="1"/>
</dbReference>
<dbReference type="InterPro" id="IPR013083">
    <property type="entry name" value="Znf_RING/FYVE/PHD"/>
</dbReference>
<name>A0A8S0U0K1_OLEEU</name>
<dbReference type="PANTHER" id="PTHR47527">
    <property type="entry name" value="RING/FYVE/PHD ZINC FINGER SUPERFAMILY PROTEIN"/>
    <property type="match status" value="1"/>
</dbReference>
<dbReference type="GO" id="GO:0003682">
    <property type="term" value="F:chromatin binding"/>
    <property type="evidence" value="ECO:0007669"/>
    <property type="project" value="InterPro"/>
</dbReference>
<dbReference type="InterPro" id="IPR043151">
    <property type="entry name" value="BAH_sf"/>
</dbReference>
<dbReference type="Proteomes" id="UP000594638">
    <property type="component" value="Unassembled WGS sequence"/>
</dbReference>
<dbReference type="PROSITE" id="PS01359">
    <property type="entry name" value="ZF_PHD_1"/>
    <property type="match status" value="1"/>
</dbReference>
<dbReference type="EMBL" id="CACTIH010007387">
    <property type="protein sequence ID" value="CAA3011993.1"/>
    <property type="molecule type" value="Genomic_DNA"/>
</dbReference>
<evidence type="ECO:0000256" key="1">
    <source>
        <dbReference type="ARBA" id="ARBA00022723"/>
    </source>
</evidence>
<keyword evidence="9" id="KW-1185">Reference proteome</keyword>
<feature type="domain" description="BAH" evidence="7">
    <location>
        <begin position="689"/>
        <end position="816"/>
    </location>
</feature>
<dbReference type="Gene3D" id="2.30.30.490">
    <property type="match status" value="1"/>
</dbReference>
<dbReference type="SUPFAM" id="SSF57903">
    <property type="entry name" value="FYVE/PHD zinc finger"/>
    <property type="match status" value="1"/>
</dbReference>
<evidence type="ECO:0000259" key="6">
    <source>
        <dbReference type="PROSITE" id="PS50016"/>
    </source>
</evidence>
<feature type="compositionally biased region" description="Polar residues" evidence="5">
    <location>
        <begin position="145"/>
        <end position="159"/>
    </location>
</feature>
<dbReference type="InterPro" id="IPR001965">
    <property type="entry name" value="Znf_PHD"/>
</dbReference>
<feature type="region of interest" description="Disordered" evidence="5">
    <location>
        <begin position="569"/>
        <end position="601"/>
    </location>
</feature>
<comment type="caution">
    <text evidence="8">The sequence shown here is derived from an EMBL/GenBank/DDBJ whole genome shotgun (WGS) entry which is preliminary data.</text>
</comment>
<dbReference type="AlphaFoldDB" id="A0A8S0U0K1"/>
<evidence type="ECO:0000256" key="3">
    <source>
        <dbReference type="ARBA" id="ARBA00022833"/>
    </source>
</evidence>